<feature type="region of interest" description="Disordered" evidence="1">
    <location>
        <begin position="1"/>
        <end position="59"/>
    </location>
</feature>
<feature type="compositionally biased region" description="Polar residues" evidence="1">
    <location>
        <begin position="393"/>
        <end position="402"/>
    </location>
</feature>
<organism evidence="2 3">
    <name type="scientific">Skeletonema marinoi</name>
    <dbReference type="NCBI Taxonomy" id="267567"/>
    <lineage>
        <taxon>Eukaryota</taxon>
        <taxon>Sar</taxon>
        <taxon>Stramenopiles</taxon>
        <taxon>Ochrophyta</taxon>
        <taxon>Bacillariophyta</taxon>
        <taxon>Coscinodiscophyceae</taxon>
        <taxon>Thalassiosirophycidae</taxon>
        <taxon>Thalassiosirales</taxon>
        <taxon>Skeletonemataceae</taxon>
        <taxon>Skeletonema</taxon>
        <taxon>Skeletonema marinoi-dohrnii complex</taxon>
    </lineage>
</organism>
<feature type="compositionally biased region" description="Basic residues" evidence="1">
    <location>
        <begin position="1"/>
        <end position="11"/>
    </location>
</feature>
<proteinExistence type="predicted"/>
<gene>
    <name evidence="2" type="ORF">QTG54_001505</name>
</gene>
<dbReference type="Proteomes" id="UP001224775">
    <property type="component" value="Unassembled WGS sequence"/>
</dbReference>
<feature type="region of interest" description="Disordered" evidence="1">
    <location>
        <begin position="95"/>
        <end position="126"/>
    </location>
</feature>
<protein>
    <submittedName>
        <fullName evidence="2">Uncharacterized protein</fullName>
    </submittedName>
</protein>
<sequence>MKSRRSTRYRKPSTAASFASAVSGSVQKKKKGGSSMSTPLLGGHQQERRSRLQHGSFKRSLSAHPMNALKTSVNGFQISLLSCRPGPQPYKKFLPTNIKCSPTIDTSSQDSDTQPPPPPPSLPPPPHHNICLYLILKNLNSANAAKSDDLSFSDDGVNLWELANTETADEIDFLLTQIMNNSPMYIRRTEDSIKDEEQLSRPQSMDSIPSLNSDYCDDDTDAEMYPAIHETKATDVTVDSFFSCHDEEEKELFDLARELEELSLDSGVNATDNGPGDEEEDSIPDVFALDETATSLNVAEQANANKNEDRIELPFRLSRSSSVSRKSSRKQSAKLWDFDVGTECEDIPDLSSSGNASEWATSQRLQAQANEEEEEGILHPPDVFRVTSYLQTKQGSPGVDQNDTFTTSSLTSDDTSLSRGMIDTETRKALGSLCDEEEDSIPDLLSLDETATSLNVAEQPNANKKEDVDSALAWSALSFLLGSPAPASVSRKCRRKQSAKLWDFDVGTEGEDIPDLIH</sequence>
<comment type="caution">
    <text evidence="2">The sequence shown here is derived from an EMBL/GenBank/DDBJ whole genome shotgun (WGS) entry which is preliminary data.</text>
</comment>
<keyword evidence="3" id="KW-1185">Reference proteome</keyword>
<dbReference type="EMBL" id="JATAAI010000002">
    <property type="protein sequence ID" value="KAK1747542.1"/>
    <property type="molecule type" value="Genomic_DNA"/>
</dbReference>
<feature type="compositionally biased region" description="Low complexity" evidence="1">
    <location>
        <begin position="13"/>
        <end position="26"/>
    </location>
</feature>
<feature type="compositionally biased region" description="Pro residues" evidence="1">
    <location>
        <begin position="114"/>
        <end position="126"/>
    </location>
</feature>
<feature type="compositionally biased region" description="Low complexity" evidence="1">
    <location>
        <begin position="101"/>
        <end position="113"/>
    </location>
</feature>
<feature type="compositionally biased region" description="Low complexity" evidence="1">
    <location>
        <begin position="403"/>
        <end position="417"/>
    </location>
</feature>
<evidence type="ECO:0000313" key="3">
    <source>
        <dbReference type="Proteomes" id="UP001224775"/>
    </source>
</evidence>
<feature type="region of interest" description="Disordered" evidence="1">
    <location>
        <begin position="393"/>
        <end position="417"/>
    </location>
</feature>
<evidence type="ECO:0000313" key="2">
    <source>
        <dbReference type="EMBL" id="KAK1747542.1"/>
    </source>
</evidence>
<reference evidence="2" key="1">
    <citation type="submission" date="2023-06" db="EMBL/GenBank/DDBJ databases">
        <title>Survivors Of The Sea: Transcriptome response of Skeletonema marinoi to long-term dormancy.</title>
        <authorList>
            <person name="Pinder M.I.M."/>
            <person name="Kourtchenko O."/>
            <person name="Robertson E.K."/>
            <person name="Larsson T."/>
            <person name="Maumus F."/>
            <person name="Osuna-Cruz C.M."/>
            <person name="Vancaester E."/>
            <person name="Stenow R."/>
            <person name="Vandepoele K."/>
            <person name="Ploug H."/>
            <person name="Bruchert V."/>
            <person name="Godhe A."/>
            <person name="Topel M."/>
        </authorList>
    </citation>
    <scope>NUCLEOTIDE SEQUENCE</scope>
    <source>
        <strain evidence="2">R05AC</strain>
    </source>
</reference>
<name>A0AAD8YK16_9STRA</name>
<evidence type="ECO:0000256" key="1">
    <source>
        <dbReference type="SAM" id="MobiDB-lite"/>
    </source>
</evidence>
<accession>A0AAD8YK16</accession>
<dbReference type="AlphaFoldDB" id="A0AAD8YK16"/>